<dbReference type="Proteomes" id="UP000499080">
    <property type="component" value="Unassembled WGS sequence"/>
</dbReference>
<proteinExistence type="predicted"/>
<gene>
    <name evidence="2" type="ORF">AVEN_66954_1</name>
</gene>
<accession>A0A4Y2ULH8</accession>
<dbReference type="EMBL" id="BGPR01037462">
    <property type="protein sequence ID" value="GBO13054.1"/>
    <property type="molecule type" value="Genomic_DNA"/>
</dbReference>
<feature type="domain" description="Threonyl/alanyl tRNA synthetase SAD" evidence="1">
    <location>
        <begin position="43"/>
        <end position="77"/>
    </location>
</feature>
<dbReference type="GO" id="GO:0043039">
    <property type="term" value="P:tRNA aminoacylation"/>
    <property type="evidence" value="ECO:0007669"/>
    <property type="project" value="InterPro"/>
</dbReference>
<dbReference type="GO" id="GO:0005524">
    <property type="term" value="F:ATP binding"/>
    <property type="evidence" value="ECO:0007669"/>
    <property type="project" value="InterPro"/>
</dbReference>
<dbReference type="Pfam" id="PF07973">
    <property type="entry name" value="tRNA_SAD"/>
    <property type="match status" value="1"/>
</dbReference>
<evidence type="ECO:0000259" key="1">
    <source>
        <dbReference type="Pfam" id="PF07973"/>
    </source>
</evidence>
<keyword evidence="3" id="KW-1185">Reference proteome</keyword>
<dbReference type="InterPro" id="IPR012947">
    <property type="entry name" value="tRNA_SAD"/>
</dbReference>
<evidence type="ECO:0000313" key="3">
    <source>
        <dbReference type="Proteomes" id="UP000499080"/>
    </source>
</evidence>
<comment type="caution">
    <text evidence="2">The sequence shown here is derived from an EMBL/GenBank/DDBJ whole genome shotgun (WGS) entry which is preliminary data.</text>
</comment>
<dbReference type="Gene3D" id="3.30.980.10">
    <property type="entry name" value="Threonyl-trna Synthetase, Chain A, domain 2"/>
    <property type="match status" value="1"/>
</dbReference>
<dbReference type="SUPFAM" id="SSF55186">
    <property type="entry name" value="ThrRS/AlaRS common domain"/>
    <property type="match status" value="1"/>
</dbReference>
<protein>
    <recommendedName>
        <fullName evidence="1">Threonyl/alanyl tRNA synthetase SAD domain-containing protein</fullName>
    </recommendedName>
</protein>
<name>A0A4Y2ULH8_ARAVE</name>
<dbReference type="GO" id="GO:0004812">
    <property type="term" value="F:aminoacyl-tRNA ligase activity"/>
    <property type="evidence" value="ECO:0007669"/>
    <property type="project" value="InterPro"/>
</dbReference>
<organism evidence="2 3">
    <name type="scientific">Araneus ventricosus</name>
    <name type="common">Orbweaver spider</name>
    <name type="synonym">Epeira ventricosa</name>
    <dbReference type="NCBI Taxonomy" id="182803"/>
    <lineage>
        <taxon>Eukaryota</taxon>
        <taxon>Metazoa</taxon>
        <taxon>Ecdysozoa</taxon>
        <taxon>Arthropoda</taxon>
        <taxon>Chelicerata</taxon>
        <taxon>Arachnida</taxon>
        <taxon>Araneae</taxon>
        <taxon>Araneomorphae</taxon>
        <taxon>Entelegynae</taxon>
        <taxon>Araneoidea</taxon>
        <taxon>Araneidae</taxon>
        <taxon>Araneus</taxon>
    </lineage>
</organism>
<dbReference type="InterPro" id="IPR018163">
    <property type="entry name" value="Thr/Ala-tRNA-synth_IIc_edit"/>
</dbReference>
<sequence length="125" mass="14017">MVFNHKKTITRCTTRRLGISVGDMLADHPSSDPATSGSGEMVMSPEFCGKIHLKVTSPIGRFIISSEEVASKETRRIVSLVDSEATNEKKLMHFKKKLKNLESAKNVATVQKYDRSQNIIDRKPR</sequence>
<evidence type="ECO:0000313" key="2">
    <source>
        <dbReference type="EMBL" id="GBO13054.1"/>
    </source>
</evidence>
<reference evidence="2 3" key="1">
    <citation type="journal article" date="2019" name="Sci. Rep.">
        <title>Orb-weaving spider Araneus ventricosus genome elucidates the spidroin gene catalogue.</title>
        <authorList>
            <person name="Kono N."/>
            <person name="Nakamura H."/>
            <person name="Ohtoshi R."/>
            <person name="Moran D.A.P."/>
            <person name="Shinohara A."/>
            <person name="Yoshida Y."/>
            <person name="Fujiwara M."/>
            <person name="Mori M."/>
            <person name="Tomita M."/>
            <person name="Arakawa K."/>
        </authorList>
    </citation>
    <scope>NUCLEOTIDE SEQUENCE [LARGE SCALE GENOMIC DNA]</scope>
</reference>
<dbReference type="AlphaFoldDB" id="A0A4Y2ULH8"/>